<dbReference type="AlphaFoldDB" id="A0A6B3SXE8"/>
<name>A0A6B3SXE8_9BURK</name>
<dbReference type="Proteomes" id="UP000482155">
    <property type="component" value="Unassembled WGS sequence"/>
</dbReference>
<evidence type="ECO:0000313" key="2">
    <source>
        <dbReference type="Proteomes" id="UP000482155"/>
    </source>
</evidence>
<sequence>MLNYEGTKAIAQPLLTRTEGMEDGMVGLERLKAIAKLAGEAQFGNMHAVEFLLNYVLDMEATDAQSVKHAGRRLVALFLDPEIPHDVRNEITRQAFEFCLAVEAINAYRTAQGQAAEYKVPAYVEYLARHASTLSTFWQAASRSVPGVKVATADMSGVGA</sequence>
<dbReference type="EMBL" id="JAAIVB010000078">
    <property type="protein sequence ID" value="NEX64225.1"/>
    <property type="molecule type" value="Genomic_DNA"/>
</dbReference>
<reference evidence="1 2" key="1">
    <citation type="submission" date="2020-02" db="EMBL/GenBank/DDBJ databases">
        <authorList>
            <person name="Kim M.K."/>
        </authorList>
    </citation>
    <scope>NUCLEOTIDE SEQUENCE [LARGE SCALE GENOMIC DNA]</scope>
    <source>
        <strain evidence="1 2">17J57-3</strain>
    </source>
</reference>
<evidence type="ECO:0000313" key="1">
    <source>
        <dbReference type="EMBL" id="NEX64225.1"/>
    </source>
</evidence>
<comment type="caution">
    <text evidence="1">The sequence shown here is derived from an EMBL/GenBank/DDBJ whole genome shotgun (WGS) entry which is preliminary data.</text>
</comment>
<dbReference type="RefSeq" id="WP_163968133.1">
    <property type="nucleotide sequence ID" value="NZ_JAAIVB010000078.1"/>
</dbReference>
<accession>A0A6B3SXE8</accession>
<keyword evidence="2" id="KW-1185">Reference proteome</keyword>
<proteinExistence type="predicted"/>
<gene>
    <name evidence="1" type="ORF">G3574_24345</name>
</gene>
<protein>
    <submittedName>
        <fullName evidence="1">Uncharacterized protein</fullName>
    </submittedName>
</protein>
<organism evidence="1 2">
    <name type="scientific">Noviherbaspirillum galbum</name>
    <dbReference type="NCBI Taxonomy" id="2709383"/>
    <lineage>
        <taxon>Bacteria</taxon>
        <taxon>Pseudomonadati</taxon>
        <taxon>Pseudomonadota</taxon>
        <taxon>Betaproteobacteria</taxon>
        <taxon>Burkholderiales</taxon>
        <taxon>Oxalobacteraceae</taxon>
        <taxon>Noviherbaspirillum</taxon>
    </lineage>
</organism>